<evidence type="ECO:0000259" key="3">
    <source>
        <dbReference type="PROSITE" id="PS51208"/>
    </source>
</evidence>
<dbReference type="InterPro" id="IPR005546">
    <property type="entry name" value="Autotransporte_beta"/>
</dbReference>
<evidence type="ECO:0000256" key="2">
    <source>
        <dbReference type="SAM" id="MobiDB-lite"/>
    </source>
</evidence>
<dbReference type="RefSeq" id="WP_147077792.1">
    <property type="nucleotide sequence ID" value="NZ_BJZT01000013.1"/>
</dbReference>
<feature type="region of interest" description="Disordered" evidence="2">
    <location>
        <begin position="3503"/>
        <end position="3523"/>
    </location>
</feature>
<evidence type="ECO:0000256" key="1">
    <source>
        <dbReference type="ARBA" id="ARBA00022729"/>
    </source>
</evidence>
<dbReference type="Proteomes" id="UP000321258">
    <property type="component" value="Unassembled WGS sequence"/>
</dbReference>
<dbReference type="InterPro" id="IPR012332">
    <property type="entry name" value="Autotransporter_pectin_lyase_C"/>
</dbReference>
<name>A0A512IMI9_9HYPH</name>
<dbReference type="EMBL" id="BJZT01000013">
    <property type="protein sequence ID" value="GEO98936.1"/>
    <property type="molecule type" value="Genomic_DNA"/>
</dbReference>
<dbReference type="SMART" id="SM00869">
    <property type="entry name" value="Autotransporter"/>
    <property type="match status" value="1"/>
</dbReference>
<dbReference type="Pfam" id="PF12951">
    <property type="entry name" value="PATR"/>
    <property type="match status" value="14"/>
</dbReference>
<dbReference type="InterPro" id="IPR013425">
    <property type="entry name" value="Autotrns_rpt"/>
</dbReference>
<dbReference type="InterPro" id="IPR051551">
    <property type="entry name" value="Autotransporter_adhesion"/>
</dbReference>
<comment type="caution">
    <text evidence="4">The sequence shown here is derived from an EMBL/GenBank/DDBJ whole genome shotgun (WGS) entry which is preliminary data.</text>
</comment>
<dbReference type="InterPro" id="IPR036709">
    <property type="entry name" value="Autotransporte_beta_dom_sf"/>
</dbReference>
<evidence type="ECO:0000313" key="4">
    <source>
        <dbReference type="EMBL" id="GEO98936.1"/>
    </source>
</evidence>
<organism evidence="4 5">
    <name type="scientific">Methylobacterium haplocladii</name>
    <dbReference type="NCBI Taxonomy" id="1176176"/>
    <lineage>
        <taxon>Bacteria</taxon>
        <taxon>Pseudomonadati</taxon>
        <taxon>Pseudomonadota</taxon>
        <taxon>Alphaproteobacteria</taxon>
        <taxon>Hyphomicrobiales</taxon>
        <taxon>Methylobacteriaceae</taxon>
        <taxon>Methylobacterium</taxon>
    </lineage>
</organism>
<feature type="domain" description="Autotransporter" evidence="3">
    <location>
        <begin position="4001"/>
        <end position="4283"/>
    </location>
</feature>
<proteinExistence type="predicted"/>
<keyword evidence="1" id="KW-0732">Signal</keyword>
<accession>A0A512IMI9</accession>
<protein>
    <recommendedName>
        <fullName evidence="3">Autotransporter domain-containing protein</fullName>
    </recommendedName>
</protein>
<dbReference type="PANTHER" id="PTHR35037">
    <property type="entry name" value="C-TERMINAL REGION OF AIDA-LIKE PROTEIN"/>
    <property type="match status" value="1"/>
</dbReference>
<dbReference type="PANTHER" id="PTHR35037:SF3">
    <property type="entry name" value="C-TERMINAL REGION OF AIDA-LIKE PROTEIN"/>
    <property type="match status" value="1"/>
</dbReference>
<dbReference type="InterPro" id="IPR011050">
    <property type="entry name" value="Pectin_lyase_fold/virulence"/>
</dbReference>
<evidence type="ECO:0000313" key="5">
    <source>
        <dbReference type="Proteomes" id="UP000321258"/>
    </source>
</evidence>
<dbReference type="OrthoDB" id="9804931at2"/>
<dbReference type="Gene3D" id="2.160.20.20">
    <property type="match status" value="2"/>
</dbReference>
<keyword evidence="5" id="KW-1185">Reference proteome</keyword>
<dbReference type="PROSITE" id="PS51208">
    <property type="entry name" value="AUTOTRANSPORTER"/>
    <property type="match status" value="1"/>
</dbReference>
<reference evidence="4 5" key="1">
    <citation type="submission" date="2019-07" db="EMBL/GenBank/DDBJ databases">
        <title>Whole genome shotgun sequence of Methylobacterium haplocladii NBRC 107714.</title>
        <authorList>
            <person name="Hosoyama A."/>
            <person name="Uohara A."/>
            <person name="Ohji S."/>
            <person name="Ichikawa N."/>
        </authorList>
    </citation>
    <scope>NUCLEOTIDE SEQUENCE [LARGE SCALE GENOMIC DNA]</scope>
    <source>
        <strain evidence="4 5">NBRC 107714</strain>
    </source>
</reference>
<gene>
    <name evidence="4" type="primary">yapH</name>
    <name evidence="4" type="ORF">MHA02_13240</name>
</gene>
<dbReference type="NCBIfam" id="TIGR02601">
    <property type="entry name" value="autotrns_rpt"/>
    <property type="match status" value="11"/>
</dbReference>
<dbReference type="SUPFAM" id="SSF51126">
    <property type="entry name" value="Pectin lyase-like"/>
    <property type="match status" value="8"/>
</dbReference>
<dbReference type="SUPFAM" id="SSF103515">
    <property type="entry name" value="Autotransporter"/>
    <property type="match status" value="1"/>
</dbReference>
<sequence>MSSVNSTAVSVASRMRGLWLASTALVGIRILPQPAPSVLHLPSSASLLQARMARLLALAIETPASLLARLNPLRVRKVRPAARVGRRKWQRALLAATALIGGASAAAAQDISWSGNGNNDWNAPASWDGVNVPDTADERAIFGSSGTRSPFFTQSTTVGGITFEAGGSQYYISNNGHAVTFTSDIVSNSGEQFIYSNTGGVDVAFSANAGNITLISTSTPDGTSVVGTPGGGFRFDAGGQAGQAQVRFDDGGPLTVNTGANTTLNVGSLAGSGTVQFQQNNQTLSVGGLNTSTVYSGVIGTGAGASTAALTKVGSGTLTLTGDNAYTGGTTVSGGVLQIGSGGTTGSVAGNINLANNAELTINRSDAVTVAGIISGNGPLNQIGTGTTTLTGANTYVGDTRILAGTLQIGDGGSTGALGAGNVANAGTLVFNRNNALTFGGVIGNVGSVQQIGTGTTTLTGANAYAGATTIAAGILNIQNASALGTTAAGTTVANNATLQLQGGIAVLGEALTLSGNGSNQTSPNGALQNVSGVNTFGGTITLAAASRINSDAGTLQLTAGTAITGAFGLTLGGAGNGLITGAIATGANTVTKDGTGIWRLSIASNYSGGTSINAGSLIVDNGAALGTGSATVALGGTLGLQSGITVANALLLSGSGSGGTGTGTNNGALESLIGNNTYSGAITLGAASRINANAGTLTLSGGINGGAANTGLTLGGASTGANTVSGAIGANVGGLTKDGAGTWTLSGVNTYTGATTINAGTLALNNAAGTAIADTTRVTFGNLLGTAATLRTQTNETIGSLSDGNTSSTVNIAAGTMLTAGGDATTDGVYAGAINANGTGILAKTGGGTQTLSGAMTGGALVVNQGTLALGTTGSLNTAGVAGLVPGATGGQAQAAVLVNTGAIFGNAGTITATNQGVALQGGTFNNTGSVTAANQSGVFALTGAVAITNTGTGSISGVNGIDASLTSAAAISITGNGSYTGTGGFGIRAVSLGGNVVLGTTGAALGAVSGASAIFASTTGTGTVDVVTAGNVTSTGANAMGIAASGVNGAVTVNQTAGLIQATSNGIDARSTGSGAVIVNQAGGTIGSTVSNPMVGLNAERNAAGTISVTSGTIYGQAEGVRAINFSSGNVGVDAQGSITAKIGINAKIRGTTGDIAVTAGAGAIRGNTIGTTTANNDSANVGINAALETNAGATGTVSVTTGTGAVSGVSGITASSAGTVSTSAVTVNVGGNVTGTSGTGVSAKSAGGVVTVNQTAGVVQATGNGIDATTTGGRAIVVNQSGGRIGTDATTRVGGIGINATRATAGDITVTAGTIFSTGTGVLASNGGTGTGNIKVDGVSGGSITATGGGIFATTSGTGNVVVGGTTAIGSITTGGFGISAYSKLGGVSVNTAAGTIQSGAGTAVIAAQNDSNDATGAVTISNAATLQRAAGAPSVDAIGVTDFGSGGVTITNTGAIGGAAGFGAFSNGINAASTYGSVTVTTSGAGVIGAALLPTSNGIVASSSVGGVTVQADANVSAATRGVIAQAQNSSSGAGSTVTVRGAGAISGGTGIRATHAGTGPGAGNAAVTISGTGATTGTTGIGIDAAILNAGNAGNMLVTRSGTVTAATTGVNATTLGAGTVTVSAGPITTTNGSGVVATGTSGVVAVTANGAITSGSTGVATNAGIFLTGTGTGNTVTVGASGAPIEPTVRGAIGLRIDGGASGTGVATLANYGTIASSATGVGANAVQIDRGTLVIGEQAGTLSGNLAIATAGSTLTVDRTAALTLANTITGAGALNKAGAGTTTLTGVNGTGNQFTGTANVTAGTLAVNGTFGDTAGRTATVNVNTAGTLHGSGTIAGSVVVGSGGTVSAGNSPGTMTIAGNHTLQAGSTSLFELGSAGVVGGTSNDLINVGGSLTLGGTLSLVSATNAASAPVSGAYRLYNYGGALAGTFGTVTTPSAASTALVYTNIPNQVNVLLTNGNQSVQYFDGADMTGATAGGQGGTGTWSAANTNWTTLPGGEVNDVWRSGVGIFGGTAGTVTVVGTQDVQGLQFATTGYTVTGGSLNLSGNPFNTDTSSFINVDANVATTISSAVVGSATVGLTKLGAGTMTLTGNNGYSGGTTFAAGILNAGSANALGTTGTLSFTGGTLQYSAANATDYSGRFSTAANQTYRVDTNGRDVTYATGLTSSGGSLAKLGAGMLTLTGASTYAGATTIGAGTLQVGGGGTSGSLAAGSAVTIAGGATLALNRSGTLAFGNAVSGAGSLTVRGATGANDSITLFGALRQTGGFTVADASNVTLTGSYSAAPSVSLAGGGTFTNQGSVNASSDAILTSQTAGTTVINEAGAQIVGGFSGVIQIQSAVPAALAVTNSGLIRGNGYDGVTQHGTGALTVTNNGTGVIYGQNGTMSGNGYGVGSDGGGALTLTNAAGGRIVGRYGVVGSNAGDQVTNAGTIASGTLNGDGSVAPGGVAGVDLRQGGTVINQAGGLIQGGGNALLSAGALVLRNAGTITSPSSDGILTSSTIDIRNAGTISSSVNSGLAAVSGSGTIVNATGGAFTGGSSAQFGYGVQFAGGSGTVENYGTLNSTRTTNGGSGGIYAYDRSGADLATVTANLYAGSTTGAITLGGGNDTVALNTGSGTAGAGVVTSDGVRLQNAGTLSAAAFGTIDLGGGINTLTLRGAGDGTAANGVAGTLALGSVSGAGTFNKVDAGTWTLTGQTAAPLAGMTANIGGGTLAINGVFGDTTANDATVNVNTGGTLHGSGTIAGSVVVASGGTVSAGNSPGTLTVNRDYTLNAGSTSLFELGASGVVGGTSNDLIAVGGNLQLGGTLSLVSATSAASAPVSGAYRIYNYGGALSGAFDTVTTPSAASTALVYTNIPNQVNVLLTNGNQSVQYFDGADMTGATAGGQGGTGTWSAANTNWTTLPGGQVNDVWRSGVGIFGGTAGTVTVAGAQSVQGLQFVTTGYQLAGTGTLNLIGDPVTSATQSFVNVDQGVGVTIANALTATGGTIGLRKLGDGTLTLTGASTYAGSTTVESGTLAIAAGGSVASAVVNAAIFTNAGTVGGGLTNNAGTSTNTGTINGGATILAGTFNTNAATSVVNGALVNAGTVNAQGQINGDVTNQTSATLNVVGELTGIGRLTNDGAVDLGGNNLGVGSLSGTTAAATIAGGGTLSAGSDNTSSAYAGTIAGATGLTKAGTGTLTLSGANTYTGATTVSAGTLQAGAVNALSAASAVTIATAGRMDLNSFNETVASLAGAGSVTLGSATLTTGGSNATTAYAGTISGTGGLVKTGTGGFTLSGANGFTGLTAIQAGTLTVAAGGSLAGSVNNAAGFTNAGSVAGSLTNSGSATNTGTVGGAVTNSGSLATSGTIGGGLTNTGTVTASAGRIDGAIANNAGSVTVSGQVASNGTLTNASGATLAVAGGGAYGLSGLLTNAGSLTVASGGSLTAPAGISNSGSIAVAQGGTITDALANTGSVVNDGAYNADVSNTASGTIANRATGVWTGNLTANAGTVGNAGQWSGDGRNDAGGSLTNTGTWTTATGPFANAGTLATSGVLNGGVANTGSVQASGQINGAVSNGAGASFALTGALTGVTTFANNGTLDLGGTAFTVGSLSGTSAAATLRNGALTTNGDNSSTAYAGTIVDGAAATSLTKNGTGSLTLTGTNTYTGGTIVNAGRLVATAASLGSGPVTSNSDLIIDQPGDATLGSAINGTGRFVKRGAGALTYTGTGTLSGATTVEAGRLSVNGGLANSVVTVANAATLGGAGTVGGVVAAAGGAVAPGASPGAVGTLRVAGNVLFASQSLYQVDATASGQSDRIAATGTATLQGGTVQVTAQAGLYNPTTSYTILSAAGGVTGRFAGVTSNFAYLTPFLTYDANDAYLRLARNDLQFATTAQTRNQGNVAGAAQATGVGSRLYDAIAVLSAPQSRVAFDALSGEIHASAVSAQFENAFLVREAVLDRLRWGDAGGFGGGIGGQGIGQRFAPGTTLPGAYTADLPGRAPTLAAIPTRLVDPQPIAVWGQGFGSFGSTATDGNAARLARQTSGFVLGGDARVGNDWRIGAAGGYSFTNLDVTGRLSSGTVESGYGALYAGGPLGDQSPLQLRLGATFGGNSLTTRRAVTFAGFSESAGARYGGTTGQGFAEVGYRVGTGTSYVEPFVGAAAIRLGRDGFSETGGASALTARGRDYDLATSTIGLRAEGRLSEVFASDLPIMVRALVGYRRAYGDVVPSALLAFAGGQQFVSAGIPIDRDALVAQAGIDWQFAPSTTLGVNYTGQVGQRAQDHGVKGNFTYRF</sequence>